<reference evidence="2 3" key="1">
    <citation type="submission" date="2015-07" db="EMBL/GenBank/DDBJ databases">
        <title>Acinetobacter yuneri, a novel member of Acinetobacter calcoaceticus-Acinetobacter baumannii complex isolated from clinical specimen.</title>
        <authorList>
            <person name="Yu Y."/>
        </authorList>
    </citation>
    <scope>NUCLEOTIDE SEQUENCE [LARGE SCALE GENOMIC DNA]</scope>
    <source>
        <strain evidence="2 3">A362</strain>
    </source>
</reference>
<evidence type="ECO:0000313" key="3">
    <source>
        <dbReference type="Proteomes" id="UP000189376"/>
    </source>
</evidence>
<evidence type="ECO:0000259" key="1">
    <source>
        <dbReference type="Pfam" id="PF08878"/>
    </source>
</evidence>
<organism evidence="2 3">
    <name type="scientific">Acinetobacter genomosp. 33YU</name>
    <dbReference type="NCBI Taxonomy" id="1675530"/>
    <lineage>
        <taxon>Bacteria</taxon>
        <taxon>Pseudomonadati</taxon>
        <taxon>Pseudomonadota</taxon>
        <taxon>Gammaproteobacteria</taxon>
        <taxon>Moraxellales</taxon>
        <taxon>Moraxellaceae</taxon>
        <taxon>Acinetobacter</taxon>
    </lineage>
</organism>
<sequence length="298" mass="33918">MDMTLDTQLKNADDIRNILKKIPQEFVLDDGRKVNSLLVYLPCHNDNQSSHQEFFECVKNGILYNYVFSCTEVEKKLGLNSDFAKEELFDKALRKISKHTAKGELGELILFTILEVYLKAPKLLSKVAMKTSPRMPVYGADAVHGQFIDGELRLYLGESKLHANYSNASSDAVESILNAKNDYIRELDLIDSHLDFPNLNEDLMGKILDILNPYKSPDIEKKIHSPCFIGFSQPEILLSNEETYQEKYSVLAESYIKSFFSKAETKGLDINSLTLYLLPFKCVQELTDEFISYVGVSQ</sequence>
<accession>A0A1V2UVG1</accession>
<comment type="caution">
    <text evidence="2">The sequence shown here is derived from an EMBL/GenBank/DDBJ whole genome shotgun (WGS) entry which is preliminary data.</text>
</comment>
<dbReference type="AlphaFoldDB" id="A0A1V2UVG1"/>
<protein>
    <recommendedName>
        <fullName evidence="1">Anti-bacteriophage protein A/HamA C-terminal domain-containing protein</fullName>
    </recommendedName>
</protein>
<name>A0A1V2UVG1_9GAMM</name>
<keyword evidence="3" id="KW-1185">Reference proteome</keyword>
<evidence type="ECO:0000313" key="2">
    <source>
        <dbReference type="EMBL" id="ONN53886.1"/>
    </source>
</evidence>
<proteinExistence type="predicted"/>
<dbReference type="EMBL" id="LFZS01000008">
    <property type="protein sequence ID" value="ONN53886.1"/>
    <property type="molecule type" value="Genomic_DNA"/>
</dbReference>
<dbReference type="Pfam" id="PF08878">
    <property type="entry name" value="HamA"/>
    <property type="match status" value="1"/>
</dbReference>
<dbReference type="InterPro" id="IPR014976">
    <property type="entry name" value="AbpA_HamA_C"/>
</dbReference>
<dbReference type="Proteomes" id="UP000189376">
    <property type="component" value="Unassembled WGS sequence"/>
</dbReference>
<gene>
    <name evidence="2" type="ORF">AC058_13485</name>
</gene>
<feature type="domain" description="Anti-bacteriophage protein A/HamA C-terminal" evidence="1">
    <location>
        <begin position="22"/>
        <end position="292"/>
    </location>
</feature>